<evidence type="ECO:0000313" key="5">
    <source>
        <dbReference type="Proteomes" id="UP001161497"/>
    </source>
</evidence>
<organism evidence="4 5">
    <name type="scientific">Candidatus Methylacidiphilum fumarolicum</name>
    <dbReference type="NCBI Taxonomy" id="591154"/>
    <lineage>
        <taxon>Bacteria</taxon>
        <taxon>Pseudomonadati</taxon>
        <taxon>Verrucomicrobiota</taxon>
        <taxon>Methylacidiphilae</taxon>
        <taxon>Methylacidiphilales</taxon>
        <taxon>Methylacidiphilaceae</taxon>
        <taxon>Methylacidiphilum (ex Ratnadevi et al. 2023)</taxon>
    </lineage>
</organism>
<sequence>MKMKKLKYISCCFALGSLLLSPLFAQNPVESQADPQAQSSSSENSHPHGKAYRHKMAREMHERMQRLMDKQDEELKKLANEMNKAPKDQKLDKVVTLLNTLVNQRIQMHEEMKAMHHKMMGNHKEHHE</sequence>
<keyword evidence="3" id="KW-0732">Signal</keyword>
<reference evidence="4" key="1">
    <citation type="submission" date="2023-03" db="EMBL/GenBank/DDBJ databases">
        <authorList>
            <person name="Cremers G."/>
            <person name="Picone N."/>
        </authorList>
    </citation>
    <scope>NUCLEOTIDE SEQUENCE</scope>
    <source>
        <strain evidence="4">Sample_alias</strain>
    </source>
</reference>
<feature type="coiled-coil region" evidence="1">
    <location>
        <begin position="61"/>
        <end position="88"/>
    </location>
</feature>
<dbReference type="EMBL" id="OX458932">
    <property type="protein sequence ID" value="CAI9086420.1"/>
    <property type="molecule type" value="Genomic_DNA"/>
</dbReference>
<evidence type="ECO:0008006" key="6">
    <source>
        <dbReference type="Google" id="ProtNLM"/>
    </source>
</evidence>
<evidence type="ECO:0000256" key="2">
    <source>
        <dbReference type="SAM" id="MobiDB-lite"/>
    </source>
</evidence>
<feature type="region of interest" description="Disordered" evidence="2">
    <location>
        <begin position="30"/>
        <end position="53"/>
    </location>
</feature>
<keyword evidence="1" id="KW-0175">Coiled coil</keyword>
<evidence type="ECO:0000256" key="1">
    <source>
        <dbReference type="SAM" id="Coils"/>
    </source>
</evidence>
<feature type="compositionally biased region" description="Low complexity" evidence="2">
    <location>
        <begin position="31"/>
        <end position="42"/>
    </location>
</feature>
<name>A0ABM9IFD0_9BACT</name>
<evidence type="ECO:0000256" key="3">
    <source>
        <dbReference type="SAM" id="SignalP"/>
    </source>
</evidence>
<evidence type="ECO:0000313" key="4">
    <source>
        <dbReference type="EMBL" id="CAI9086420.1"/>
    </source>
</evidence>
<dbReference type="Proteomes" id="UP001161497">
    <property type="component" value="Chromosome"/>
</dbReference>
<feature type="chain" id="PRO_5045979179" description="Periplasmic heavy metal sensor" evidence="3">
    <location>
        <begin position="26"/>
        <end position="128"/>
    </location>
</feature>
<keyword evidence="5" id="KW-1185">Reference proteome</keyword>
<protein>
    <recommendedName>
        <fullName evidence="6">Periplasmic heavy metal sensor</fullName>
    </recommendedName>
</protein>
<feature type="signal peptide" evidence="3">
    <location>
        <begin position="1"/>
        <end position="25"/>
    </location>
</feature>
<accession>A0ABM9IFD0</accession>
<proteinExistence type="predicted"/>
<gene>
    <name evidence="4" type="ORF">MFUM_2105</name>
</gene>